<feature type="region of interest" description="Disordered" evidence="15">
    <location>
        <begin position="333"/>
        <end position="362"/>
    </location>
</feature>
<dbReference type="PANTHER" id="PTHR42944:SF1">
    <property type="entry name" value="ADENINE DNA GLYCOSYLASE"/>
    <property type="match status" value="1"/>
</dbReference>
<evidence type="ECO:0000259" key="16">
    <source>
        <dbReference type="SMART" id="SM00478"/>
    </source>
</evidence>
<dbReference type="InterPro" id="IPR004035">
    <property type="entry name" value="Endouclease-III_FeS-bd_BS"/>
</dbReference>
<keyword evidence="12" id="KW-0234">DNA repair</keyword>
<dbReference type="GO" id="GO:0035485">
    <property type="term" value="F:adenine/guanine mispair binding"/>
    <property type="evidence" value="ECO:0007669"/>
    <property type="project" value="TreeGrafter"/>
</dbReference>
<dbReference type="SUPFAM" id="SSF55811">
    <property type="entry name" value="Nudix"/>
    <property type="match status" value="1"/>
</dbReference>
<evidence type="ECO:0000256" key="7">
    <source>
        <dbReference type="ARBA" id="ARBA00022723"/>
    </source>
</evidence>
<dbReference type="GO" id="GO:0034039">
    <property type="term" value="F:8-oxo-7,8-dihydroguanine DNA N-glycosylase activity"/>
    <property type="evidence" value="ECO:0007669"/>
    <property type="project" value="TreeGrafter"/>
</dbReference>
<dbReference type="Pfam" id="PF00730">
    <property type="entry name" value="HhH-GPD"/>
    <property type="match status" value="1"/>
</dbReference>
<dbReference type="InterPro" id="IPR015797">
    <property type="entry name" value="NUDIX_hydrolase-like_dom_sf"/>
</dbReference>
<dbReference type="Gene3D" id="3.90.79.10">
    <property type="entry name" value="Nucleoside Triphosphate Pyrophosphohydrolase"/>
    <property type="match status" value="1"/>
</dbReference>
<evidence type="ECO:0000256" key="6">
    <source>
        <dbReference type="ARBA" id="ARBA00022485"/>
    </source>
</evidence>
<keyword evidence="13 14" id="KW-0326">Glycosidase</keyword>
<dbReference type="EMBL" id="CP031078">
    <property type="protein sequence ID" value="AYF02200.1"/>
    <property type="molecule type" value="Genomic_DNA"/>
</dbReference>
<feature type="domain" description="HhH-GPD" evidence="16">
    <location>
        <begin position="44"/>
        <end position="191"/>
    </location>
</feature>
<evidence type="ECO:0000256" key="2">
    <source>
        <dbReference type="ARBA" id="ARBA00002933"/>
    </source>
</evidence>
<dbReference type="Gene3D" id="1.10.340.30">
    <property type="entry name" value="Hypothetical protein, domain 2"/>
    <property type="match status" value="1"/>
</dbReference>
<comment type="cofactor">
    <cofactor evidence="14">
        <name>[4Fe-4S] cluster</name>
        <dbReference type="ChEBI" id="CHEBI:49883"/>
    </cofactor>
    <text evidence="14">Binds 1 [4Fe-4S] cluster.</text>
</comment>
<dbReference type="PROSITE" id="PS00764">
    <property type="entry name" value="ENDONUCLEASE_III_1"/>
    <property type="match status" value="1"/>
</dbReference>
<dbReference type="GO" id="GO:0006284">
    <property type="term" value="P:base-excision repair"/>
    <property type="evidence" value="ECO:0007669"/>
    <property type="project" value="UniProtKB-UniRule"/>
</dbReference>
<dbReference type="SMART" id="SM00525">
    <property type="entry name" value="FES"/>
    <property type="match status" value="1"/>
</dbReference>
<dbReference type="SUPFAM" id="SSF48150">
    <property type="entry name" value="DNA-glycosylase"/>
    <property type="match status" value="1"/>
</dbReference>
<proteinExistence type="inferred from homology"/>
<evidence type="ECO:0000256" key="3">
    <source>
        <dbReference type="ARBA" id="ARBA00008343"/>
    </source>
</evidence>
<dbReference type="SMART" id="SM00478">
    <property type="entry name" value="ENDO3c"/>
    <property type="match status" value="1"/>
</dbReference>
<dbReference type="AlphaFoldDB" id="A0A386UQ10"/>
<keyword evidence="11" id="KW-0411">Iron-sulfur</keyword>
<evidence type="ECO:0000256" key="12">
    <source>
        <dbReference type="ARBA" id="ARBA00023204"/>
    </source>
</evidence>
<dbReference type="Gene3D" id="1.10.1670.10">
    <property type="entry name" value="Helix-hairpin-Helix base-excision DNA repair enzymes (C-terminal)"/>
    <property type="match status" value="1"/>
</dbReference>
<dbReference type="InterPro" id="IPR023170">
    <property type="entry name" value="HhH_base_excis_C"/>
</dbReference>
<dbReference type="GO" id="GO:0032357">
    <property type="term" value="F:oxidized purine DNA binding"/>
    <property type="evidence" value="ECO:0007669"/>
    <property type="project" value="TreeGrafter"/>
</dbReference>
<keyword evidence="8 14" id="KW-0227">DNA damage</keyword>
<dbReference type="InterPro" id="IPR029119">
    <property type="entry name" value="MutY_C"/>
</dbReference>
<accession>A0A386UQ10</accession>
<evidence type="ECO:0000256" key="11">
    <source>
        <dbReference type="ARBA" id="ARBA00023014"/>
    </source>
</evidence>
<comment type="catalytic activity">
    <reaction evidence="1 14">
        <text>Hydrolyzes free adenine bases from 7,8-dihydro-8-oxoguanine:adenine mismatched double-stranded DNA, leaving an apurinic site.</text>
        <dbReference type="EC" id="3.2.2.31"/>
    </reaction>
</comment>
<evidence type="ECO:0000256" key="9">
    <source>
        <dbReference type="ARBA" id="ARBA00022801"/>
    </source>
</evidence>
<name>A0A386UQ10_9RHOB</name>
<evidence type="ECO:0000256" key="8">
    <source>
        <dbReference type="ARBA" id="ARBA00022763"/>
    </source>
</evidence>
<protein>
    <recommendedName>
        <fullName evidence="5 14">Adenine DNA glycosylase</fullName>
        <ecNumber evidence="4 14">3.2.2.31</ecNumber>
    </recommendedName>
</protein>
<evidence type="ECO:0000256" key="4">
    <source>
        <dbReference type="ARBA" id="ARBA00012045"/>
    </source>
</evidence>
<evidence type="ECO:0000256" key="14">
    <source>
        <dbReference type="RuleBase" id="RU365096"/>
    </source>
</evidence>
<evidence type="ECO:0000256" key="13">
    <source>
        <dbReference type="ARBA" id="ARBA00023295"/>
    </source>
</evidence>
<dbReference type="InterPro" id="IPR044298">
    <property type="entry name" value="MIG/MutY"/>
</dbReference>
<sequence length="362" mass="38626">MRDLPVISAELLAWYDRHARVLPWRMPPGAGGADPYRVWLSEVMLQQTTVAAVKSYFERFTSLWPTVQDLAAAEDARVMAEWAGLGYYARARNLLACARAVAARGSFPDTRAGLAALPGIGAYTSAAIAAIAFDRPETVVDGNVERVVARLFAVETPLPGAKPRLVALAETLTPQARPGDFAQAMMDLGATICTPRSPACGICPLVLHCDARRLGIAADLPRKAPKKPKPLRQGTVWIGLTADAVLVETRPGRGLLGGTLAFPSTGWDGSDLPPPAPADWQEVGLVRHVFTHFALDLTVMRARLTAPPERGTLSPLGAFDPGALPGLMRKAWSLARPGANSPTKARPATTRPAGQPSPNPYE</sequence>
<reference evidence="18" key="1">
    <citation type="submission" date="2018-07" db="EMBL/GenBank/DDBJ databases">
        <title>Genome Structure of the Opportunistic Pathogen Paracoccus yeei (Alphaproteobacteria) and Identification of Putative Virulence Factors.</title>
        <authorList>
            <person name="Lasek R."/>
            <person name="Szuplewska M."/>
            <person name="Mitura M."/>
            <person name="Decewicz P."/>
            <person name="Chmielowska C."/>
            <person name="Pawlot A."/>
            <person name="Sentkowska D."/>
            <person name="Czarnecki J."/>
            <person name="Bartosik D."/>
        </authorList>
    </citation>
    <scope>NUCLEOTIDE SEQUENCE [LARGE SCALE GENOMIC DNA]</scope>
    <source>
        <strain evidence="18">CCUG 32053</strain>
    </source>
</reference>
<organism evidence="17 18">
    <name type="scientific">Paracoccus yeei</name>
    <dbReference type="NCBI Taxonomy" id="147645"/>
    <lineage>
        <taxon>Bacteria</taxon>
        <taxon>Pseudomonadati</taxon>
        <taxon>Pseudomonadota</taxon>
        <taxon>Alphaproteobacteria</taxon>
        <taxon>Rhodobacterales</taxon>
        <taxon>Paracoccaceae</taxon>
        <taxon>Paracoccus</taxon>
    </lineage>
</organism>
<evidence type="ECO:0000256" key="10">
    <source>
        <dbReference type="ARBA" id="ARBA00023004"/>
    </source>
</evidence>
<dbReference type="InterPro" id="IPR011257">
    <property type="entry name" value="DNA_glycosylase"/>
</dbReference>
<dbReference type="GO" id="GO:0006298">
    <property type="term" value="P:mismatch repair"/>
    <property type="evidence" value="ECO:0007669"/>
    <property type="project" value="TreeGrafter"/>
</dbReference>
<keyword evidence="9" id="KW-0378">Hydrolase</keyword>
<gene>
    <name evidence="17" type="ORF">PY32053_02607</name>
</gene>
<dbReference type="EC" id="3.2.2.31" evidence="4 14"/>
<dbReference type="GO" id="GO:0051539">
    <property type="term" value="F:4 iron, 4 sulfur cluster binding"/>
    <property type="evidence" value="ECO:0007669"/>
    <property type="project" value="UniProtKB-UniRule"/>
</dbReference>
<dbReference type="Pfam" id="PF14815">
    <property type="entry name" value="NUDIX_4"/>
    <property type="match status" value="1"/>
</dbReference>
<evidence type="ECO:0000313" key="17">
    <source>
        <dbReference type="EMBL" id="AYF02200.1"/>
    </source>
</evidence>
<dbReference type="CDD" id="cd00056">
    <property type="entry name" value="ENDO3c"/>
    <property type="match status" value="1"/>
</dbReference>
<comment type="function">
    <text evidence="2">Adenine glycosylase active on G-A mispairs. MutY also corrects error-prone DNA synthesis past GO lesions which are due to the oxidatively damaged form of guanine: 7,8-dihydro-8-oxoguanine (8-oxo-dGTP).</text>
</comment>
<dbReference type="CDD" id="cd03431">
    <property type="entry name" value="NUDIX_DNA_Glycosylase_C-MutY"/>
    <property type="match status" value="1"/>
</dbReference>
<dbReference type="Pfam" id="PF10576">
    <property type="entry name" value="EndIII_4Fe-2S"/>
    <property type="match status" value="1"/>
</dbReference>
<keyword evidence="6" id="KW-0004">4Fe-4S</keyword>
<dbReference type="PANTHER" id="PTHR42944">
    <property type="entry name" value="ADENINE DNA GLYCOSYLASE"/>
    <property type="match status" value="1"/>
</dbReference>
<evidence type="ECO:0000256" key="5">
    <source>
        <dbReference type="ARBA" id="ARBA00022023"/>
    </source>
</evidence>
<dbReference type="InterPro" id="IPR003265">
    <property type="entry name" value="HhH-GPD_domain"/>
</dbReference>
<evidence type="ECO:0000256" key="15">
    <source>
        <dbReference type="SAM" id="MobiDB-lite"/>
    </source>
</evidence>
<evidence type="ECO:0000313" key="18">
    <source>
        <dbReference type="Proteomes" id="UP000272010"/>
    </source>
</evidence>
<evidence type="ECO:0000256" key="1">
    <source>
        <dbReference type="ARBA" id="ARBA00000843"/>
    </source>
</evidence>
<dbReference type="InterPro" id="IPR003651">
    <property type="entry name" value="Endonuclease3_FeS-loop_motif"/>
</dbReference>
<keyword evidence="10 14" id="KW-0408">Iron</keyword>
<comment type="similarity">
    <text evidence="3 14">Belongs to the Nth/MutY family.</text>
</comment>
<dbReference type="GO" id="GO:0000701">
    <property type="term" value="F:purine-specific mismatch base pair DNA N-glycosylase activity"/>
    <property type="evidence" value="ECO:0007669"/>
    <property type="project" value="UniProtKB-EC"/>
</dbReference>
<dbReference type="GO" id="GO:0046872">
    <property type="term" value="F:metal ion binding"/>
    <property type="evidence" value="ECO:0007669"/>
    <property type="project" value="UniProtKB-UniRule"/>
</dbReference>
<dbReference type="Proteomes" id="UP000272010">
    <property type="component" value="Chromosome"/>
</dbReference>
<keyword evidence="7" id="KW-0479">Metal-binding</keyword>